<dbReference type="EMBL" id="JARKIF010000040">
    <property type="protein sequence ID" value="KAJ7609492.1"/>
    <property type="molecule type" value="Genomic_DNA"/>
</dbReference>
<protein>
    <recommendedName>
        <fullName evidence="4">Protein kinase domain-containing protein</fullName>
    </recommendedName>
</protein>
<dbReference type="Proteomes" id="UP001221142">
    <property type="component" value="Unassembled WGS sequence"/>
</dbReference>
<keyword evidence="3" id="KW-1185">Reference proteome</keyword>
<gene>
    <name evidence="2" type="ORF">FB45DRAFT_368108</name>
</gene>
<reference evidence="2" key="1">
    <citation type="submission" date="2023-03" db="EMBL/GenBank/DDBJ databases">
        <title>Massive genome expansion in bonnet fungi (Mycena s.s.) driven by repeated elements and novel gene families across ecological guilds.</title>
        <authorList>
            <consortium name="Lawrence Berkeley National Laboratory"/>
            <person name="Harder C.B."/>
            <person name="Miyauchi S."/>
            <person name="Viragh M."/>
            <person name="Kuo A."/>
            <person name="Thoen E."/>
            <person name="Andreopoulos B."/>
            <person name="Lu D."/>
            <person name="Skrede I."/>
            <person name="Drula E."/>
            <person name="Henrissat B."/>
            <person name="Morin E."/>
            <person name="Kohler A."/>
            <person name="Barry K."/>
            <person name="LaButti K."/>
            <person name="Morin E."/>
            <person name="Salamov A."/>
            <person name="Lipzen A."/>
            <person name="Mereny Z."/>
            <person name="Hegedus B."/>
            <person name="Baldrian P."/>
            <person name="Stursova M."/>
            <person name="Weitz H."/>
            <person name="Taylor A."/>
            <person name="Grigoriev I.V."/>
            <person name="Nagy L.G."/>
            <person name="Martin F."/>
            <person name="Kauserud H."/>
        </authorList>
    </citation>
    <scope>NUCLEOTIDE SEQUENCE</scope>
    <source>
        <strain evidence="2">9284</strain>
    </source>
</reference>
<dbReference type="AlphaFoldDB" id="A0AAD7FAU6"/>
<evidence type="ECO:0000313" key="3">
    <source>
        <dbReference type="Proteomes" id="UP001221142"/>
    </source>
</evidence>
<evidence type="ECO:0000256" key="1">
    <source>
        <dbReference type="SAM" id="MobiDB-lite"/>
    </source>
</evidence>
<organism evidence="2 3">
    <name type="scientific">Roridomyces roridus</name>
    <dbReference type="NCBI Taxonomy" id="1738132"/>
    <lineage>
        <taxon>Eukaryota</taxon>
        <taxon>Fungi</taxon>
        <taxon>Dikarya</taxon>
        <taxon>Basidiomycota</taxon>
        <taxon>Agaricomycotina</taxon>
        <taxon>Agaricomycetes</taxon>
        <taxon>Agaricomycetidae</taxon>
        <taxon>Agaricales</taxon>
        <taxon>Marasmiineae</taxon>
        <taxon>Mycenaceae</taxon>
        <taxon>Roridomyces</taxon>
    </lineage>
</organism>
<evidence type="ECO:0008006" key="4">
    <source>
        <dbReference type="Google" id="ProtNLM"/>
    </source>
</evidence>
<accession>A0AAD7FAU6</accession>
<proteinExistence type="predicted"/>
<name>A0AAD7FAU6_9AGAR</name>
<evidence type="ECO:0000313" key="2">
    <source>
        <dbReference type="EMBL" id="KAJ7609492.1"/>
    </source>
</evidence>
<feature type="region of interest" description="Disordered" evidence="1">
    <location>
        <begin position="1"/>
        <end position="29"/>
    </location>
</feature>
<feature type="compositionally biased region" description="Basic and acidic residues" evidence="1">
    <location>
        <begin position="15"/>
        <end position="24"/>
    </location>
</feature>
<comment type="caution">
    <text evidence="2">The sequence shown here is derived from an EMBL/GenBank/DDBJ whole genome shotgun (WGS) entry which is preliminary data.</text>
</comment>
<sequence length="238" mass="26868">MDKATSATPSNPPQGRRDAGEVRSSESSVSAVFAHAKDVVINGGNFTNINHPPPPSDPGPPNFRRIPLGDLILNHEIYSSTDPSVVRLRRPRNYVRKMYSAEIVGLQSPTTVAVISGPGAEEQWQNEVARYSNIRHPNVLHLYGITSNGRIHALIFHDVLVPWRDFGRQWDTCHVSKVFFITSMKTQIHVKELAPLIANCLVCLSRWPANMCSKSQEDNWLFICYFSRHYNSNRSPYM</sequence>